<feature type="signal peptide" evidence="1">
    <location>
        <begin position="1"/>
        <end position="26"/>
    </location>
</feature>
<organism evidence="2 3">
    <name type="scientific">Alkalilimnicola ehrlichii (strain ATCC BAA-1101 / DSM 17681 / MLHE-1)</name>
    <dbReference type="NCBI Taxonomy" id="187272"/>
    <lineage>
        <taxon>Bacteria</taxon>
        <taxon>Pseudomonadati</taxon>
        <taxon>Pseudomonadota</taxon>
        <taxon>Gammaproteobacteria</taxon>
        <taxon>Chromatiales</taxon>
        <taxon>Ectothiorhodospiraceae</taxon>
        <taxon>Alkalilimnicola</taxon>
    </lineage>
</organism>
<keyword evidence="3" id="KW-1185">Reference proteome</keyword>
<feature type="chain" id="PRO_5004167871" evidence="1">
    <location>
        <begin position="27"/>
        <end position="70"/>
    </location>
</feature>
<proteinExistence type="predicted"/>
<evidence type="ECO:0000256" key="1">
    <source>
        <dbReference type="SAM" id="SignalP"/>
    </source>
</evidence>
<name>Q0A9G0_ALKEH</name>
<dbReference type="RefSeq" id="WP_011628922.1">
    <property type="nucleotide sequence ID" value="NC_008340.1"/>
</dbReference>
<keyword evidence="1" id="KW-0732">Signal</keyword>
<gene>
    <name evidence="2" type="ordered locus">Mlg_1178</name>
</gene>
<sequence length="70" mass="7379">MSEPNRGYKRWRVLAALLLVTGAVMADHFTSPTFKTNLGVGGLETTLNQREGSAACAPCGAPCPSTRQGD</sequence>
<dbReference type="KEGG" id="aeh:Mlg_1178"/>
<dbReference type="Proteomes" id="UP000001962">
    <property type="component" value="Chromosome"/>
</dbReference>
<dbReference type="AlphaFoldDB" id="Q0A9G0"/>
<evidence type="ECO:0000313" key="3">
    <source>
        <dbReference type="Proteomes" id="UP000001962"/>
    </source>
</evidence>
<dbReference type="EMBL" id="CP000453">
    <property type="protein sequence ID" value="ABI56527.1"/>
    <property type="molecule type" value="Genomic_DNA"/>
</dbReference>
<protein>
    <submittedName>
        <fullName evidence="2">Uncharacterized protein</fullName>
    </submittedName>
</protein>
<accession>Q0A9G0</accession>
<dbReference type="HOGENOM" id="CLU_2862548_0_0_6"/>
<reference evidence="3" key="1">
    <citation type="submission" date="2006-08" db="EMBL/GenBank/DDBJ databases">
        <title>Complete sequence of Alkalilimnicola ehrilichei MLHE-1.</title>
        <authorList>
            <person name="Copeland A."/>
            <person name="Lucas S."/>
            <person name="Lapidus A."/>
            <person name="Barry K."/>
            <person name="Detter J.C."/>
            <person name="Glavina del Rio T."/>
            <person name="Hammon N."/>
            <person name="Israni S."/>
            <person name="Dalin E."/>
            <person name="Tice H."/>
            <person name="Pitluck S."/>
            <person name="Sims D."/>
            <person name="Brettin T."/>
            <person name="Bruce D."/>
            <person name="Han C."/>
            <person name="Tapia R."/>
            <person name="Gilna P."/>
            <person name="Schmutz J."/>
            <person name="Larimer F."/>
            <person name="Land M."/>
            <person name="Hauser L."/>
            <person name="Kyrpides N."/>
            <person name="Mikhailova N."/>
            <person name="Oremland R.S."/>
            <person name="Hoeft S.E."/>
            <person name="Switzer-Blum J."/>
            <person name="Kulp T."/>
            <person name="King G."/>
            <person name="Tabita R."/>
            <person name="Witte B."/>
            <person name="Santini J.M."/>
            <person name="Basu P."/>
            <person name="Hollibaugh J.T."/>
            <person name="Xie G."/>
            <person name="Stolz J.F."/>
            <person name="Richardson P."/>
        </authorList>
    </citation>
    <scope>NUCLEOTIDE SEQUENCE [LARGE SCALE GENOMIC DNA]</scope>
    <source>
        <strain evidence="3">ATCC BAA-1101 / DSM 17681 / MLHE-1</strain>
    </source>
</reference>
<dbReference type="eggNOG" id="ENOG5033F18">
    <property type="taxonomic scope" value="Bacteria"/>
</dbReference>
<evidence type="ECO:0000313" key="2">
    <source>
        <dbReference type="EMBL" id="ABI56527.1"/>
    </source>
</evidence>